<reference evidence="2 3" key="1">
    <citation type="submission" date="2023-10" db="EMBL/GenBank/DDBJ databases">
        <title>Chromosome-scale genome assembly provides insights into flower coloration mechanisms of Canna indica.</title>
        <authorList>
            <person name="Li C."/>
        </authorList>
    </citation>
    <scope>NUCLEOTIDE SEQUENCE [LARGE SCALE GENOMIC DNA]</scope>
    <source>
        <tissue evidence="2">Flower</tissue>
    </source>
</reference>
<evidence type="ECO:0000313" key="3">
    <source>
        <dbReference type="Proteomes" id="UP001327560"/>
    </source>
</evidence>
<name>A0AAQ3L7C4_9LILI</name>
<dbReference type="PANTHER" id="PTHR33148:SF3">
    <property type="entry name" value="DUF4228 DOMAIN PROTEIN"/>
    <property type="match status" value="1"/>
</dbReference>
<proteinExistence type="predicted"/>
<evidence type="ECO:0008006" key="4">
    <source>
        <dbReference type="Google" id="ProtNLM"/>
    </source>
</evidence>
<keyword evidence="3" id="KW-1185">Reference proteome</keyword>
<dbReference type="PANTHER" id="PTHR33148">
    <property type="entry name" value="PLASTID MOVEMENT IMPAIRED PROTEIN-RELATED"/>
    <property type="match status" value="1"/>
</dbReference>
<feature type="region of interest" description="Disordered" evidence="1">
    <location>
        <begin position="170"/>
        <end position="191"/>
    </location>
</feature>
<accession>A0AAQ3L7C4</accession>
<dbReference type="Pfam" id="PF14009">
    <property type="entry name" value="PADRE"/>
    <property type="match status" value="1"/>
</dbReference>
<protein>
    <recommendedName>
        <fullName evidence="4">Plastid movement impaired 2</fullName>
    </recommendedName>
</protein>
<organism evidence="2 3">
    <name type="scientific">Canna indica</name>
    <name type="common">Indian-shot</name>
    <dbReference type="NCBI Taxonomy" id="4628"/>
    <lineage>
        <taxon>Eukaryota</taxon>
        <taxon>Viridiplantae</taxon>
        <taxon>Streptophyta</taxon>
        <taxon>Embryophyta</taxon>
        <taxon>Tracheophyta</taxon>
        <taxon>Spermatophyta</taxon>
        <taxon>Magnoliopsida</taxon>
        <taxon>Liliopsida</taxon>
        <taxon>Zingiberales</taxon>
        <taxon>Cannaceae</taxon>
        <taxon>Canna</taxon>
    </lineage>
</organism>
<dbReference type="EMBL" id="CP136898">
    <property type="protein sequence ID" value="WOL20093.1"/>
    <property type="molecule type" value="Genomic_DNA"/>
</dbReference>
<dbReference type="AlphaFoldDB" id="A0AAQ3L7C4"/>
<dbReference type="Proteomes" id="UP001327560">
    <property type="component" value="Chromosome 9"/>
</dbReference>
<dbReference type="InterPro" id="IPR025322">
    <property type="entry name" value="PADRE_dom"/>
</dbReference>
<evidence type="ECO:0000313" key="2">
    <source>
        <dbReference type="EMBL" id="WOL20093.1"/>
    </source>
</evidence>
<evidence type="ECO:0000256" key="1">
    <source>
        <dbReference type="SAM" id="MobiDB-lite"/>
    </source>
</evidence>
<sequence>MGNSLGGKKKKTVKVMTVDGATLKVKPPAQAINILRDHPGHALLDAEEVKRLGLRARPLDSDAPLKPGKLYFLVELPRLPDQRAPRRAWSGSLHVGARERLESLRLTRRTLSDLSAASRAPPPVETEETKDGTVRLKMRLPKAQVERLMQESKDAAEAAQKIMQLCAGKECGDIPSPSPPQPEPATAVVKDQGKVKRTRFVAMPVEIIV</sequence>
<gene>
    <name evidence="2" type="ORF">Cni_G28895</name>
</gene>